<dbReference type="Proteomes" id="UP000078492">
    <property type="component" value="Unassembled WGS sequence"/>
</dbReference>
<dbReference type="STRING" id="471704.A0A151J445"/>
<dbReference type="InterPro" id="IPR035901">
    <property type="entry name" value="GIY-YIG_endonuc_sf"/>
</dbReference>
<dbReference type="Gene3D" id="3.40.1440.10">
    <property type="entry name" value="GIY-YIG endonuclease"/>
    <property type="match status" value="1"/>
</dbReference>
<evidence type="ECO:0000313" key="2">
    <source>
        <dbReference type="EMBL" id="KYN17215.1"/>
    </source>
</evidence>
<dbReference type="CDD" id="cd10442">
    <property type="entry name" value="GIY-YIG_PLEs"/>
    <property type="match status" value="1"/>
</dbReference>
<proteinExistence type="predicted"/>
<evidence type="ECO:0000259" key="1">
    <source>
        <dbReference type="PROSITE" id="PS50164"/>
    </source>
</evidence>
<accession>A0A151J445</accession>
<reference evidence="2 3" key="1">
    <citation type="submission" date="2015-09" db="EMBL/GenBank/DDBJ databases">
        <title>Trachymyrmex cornetzi WGS genome.</title>
        <authorList>
            <person name="Nygaard S."/>
            <person name="Hu H."/>
            <person name="Boomsma J."/>
            <person name="Zhang G."/>
        </authorList>
    </citation>
    <scope>NUCLEOTIDE SEQUENCE [LARGE SCALE GENOMIC DNA]</scope>
    <source>
        <strain evidence="2">Tcor2-1</strain>
        <tissue evidence="2">Whole body</tissue>
    </source>
</reference>
<feature type="domain" description="GIY-YIG" evidence="1">
    <location>
        <begin position="232"/>
        <end position="308"/>
    </location>
</feature>
<name>A0A151J445_9HYME</name>
<evidence type="ECO:0000313" key="3">
    <source>
        <dbReference type="Proteomes" id="UP000078492"/>
    </source>
</evidence>
<dbReference type="EMBL" id="KQ980207">
    <property type="protein sequence ID" value="KYN17215.1"/>
    <property type="molecule type" value="Genomic_DNA"/>
</dbReference>
<feature type="non-terminal residue" evidence="2">
    <location>
        <position position="1"/>
    </location>
</feature>
<sequence length="308" mass="35472">NHSLPILNNIVSSLICLSPIEERLLILERETKEFLSSHPNIICIHADKGNTTVVLDRDNAFNSFHPRLKFTLEVGDNYLNFLDTSIIIKDNFLIFDWYRKPTFVDVGTFRYCEECFMAPCGACTLGVSVFICTGDVRVGSQRLFPQPQVDAFCPLSARIKVIIHNNLTGANISFNNKEPSTGISWFTVPYVPVLTKKFKQFDRNDIKVSFFSSNKLNKYIKVQKDRVDSPSKSNVVYKINCKDCDASYVGQTGRRLKTRIAEHRNHIRWNTSSKSVITEHRLQQGHDFNWNDIRILDEEHCYNKRLVS</sequence>
<protein>
    <recommendedName>
        <fullName evidence="1">GIY-YIG domain-containing protein</fullName>
    </recommendedName>
</protein>
<keyword evidence="3" id="KW-1185">Reference proteome</keyword>
<dbReference type="PANTHER" id="PTHR21301:SF10">
    <property type="entry name" value="REVERSE TRANSCRIPTASE DOMAIN-CONTAINING PROTEIN"/>
    <property type="match status" value="1"/>
</dbReference>
<gene>
    <name evidence="2" type="ORF">ALC57_10507</name>
</gene>
<dbReference type="PROSITE" id="PS50164">
    <property type="entry name" value="GIY_YIG"/>
    <property type="match status" value="1"/>
</dbReference>
<dbReference type="PANTHER" id="PTHR21301">
    <property type="entry name" value="REVERSE TRANSCRIPTASE"/>
    <property type="match status" value="1"/>
</dbReference>
<dbReference type="AlphaFoldDB" id="A0A151J445"/>
<organism evidence="2 3">
    <name type="scientific">Trachymyrmex cornetzi</name>
    <dbReference type="NCBI Taxonomy" id="471704"/>
    <lineage>
        <taxon>Eukaryota</taxon>
        <taxon>Metazoa</taxon>
        <taxon>Ecdysozoa</taxon>
        <taxon>Arthropoda</taxon>
        <taxon>Hexapoda</taxon>
        <taxon>Insecta</taxon>
        <taxon>Pterygota</taxon>
        <taxon>Neoptera</taxon>
        <taxon>Endopterygota</taxon>
        <taxon>Hymenoptera</taxon>
        <taxon>Apocrita</taxon>
        <taxon>Aculeata</taxon>
        <taxon>Formicoidea</taxon>
        <taxon>Formicidae</taxon>
        <taxon>Myrmicinae</taxon>
        <taxon>Trachymyrmex</taxon>
    </lineage>
</organism>
<dbReference type="InterPro" id="IPR000305">
    <property type="entry name" value="GIY-YIG_endonuc"/>
</dbReference>